<dbReference type="Proteomes" id="UP000182192">
    <property type="component" value="Unassembled WGS sequence"/>
</dbReference>
<reference evidence="1 2" key="1">
    <citation type="submission" date="2016-10" db="EMBL/GenBank/DDBJ databases">
        <authorList>
            <person name="de Groot N.N."/>
        </authorList>
    </citation>
    <scope>NUCLEOTIDE SEQUENCE [LARGE SCALE GENOMIC DNA]</scope>
    <source>
        <strain evidence="1 2">AR67</strain>
    </source>
</reference>
<dbReference type="RefSeq" id="WP_074963407.1">
    <property type="nucleotide sequence ID" value="NZ_FOKQ01000066.1"/>
</dbReference>
<gene>
    <name evidence="1" type="ORF">SAMN02910406_03686</name>
</gene>
<proteinExistence type="predicted"/>
<dbReference type="OrthoDB" id="9921476at2"/>
<evidence type="ECO:0000313" key="2">
    <source>
        <dbReference type="Proteomes" id="UP000182192"/>
    </source>
</evidence>
<accession>A0A1I1RGF0</accession>
<protein>
    <submittedName>
        <fullName evidence="1">Uncharacterized protein</fullName>
    </submittedName>
</protein>
<dbReference type="EMBL" id="FOKQ01000066">
    <property type="protein sequence ID" value="SFD33282.1"/>
    <property type="molecule type" value="Genomic_DNA"/>
</dbReference>
<organism evidence="1 2">
    <name type="scientific">Ruminococcus albus</name>
    <dbReference type="NCBI Taxonomy" id="1264"/>
    <lineage>
        <taxon>Bacteria</taxon>
        <taxon>Bacillati</taxon>
        <taxon>Bacillota</taxon>
        <taxon>Clostridia</taxon>
        <taxon>Eubacteriales</taxon>
        <taxon>Oscillospiraceae</taxon>
        <taxon>Ruminococcus</taxon>
    </lineage>
</organism>
<sequence length="268" mass="31765">MGYIFSTCKDGKKLVIDRYETILATDEEVEIAKLYLLPEFDDDFVRMEKELSEDVASYVYRRTLVIFLGYVQEWMNTALHYSSFEYEYRPSATEEAVMVIATRISLTDFVSEYIERKSYLRDYTIYQISDEKILSLREEFEIKNKPSEDGLITIGSTAYHVDNYERVITVTVTNRKGFFFFCKDSEGEDYYVPYHELFRTKEEANRMVSERNERRNNAIEKYHLLDSTDDEKLQSDRSLALEWLHFNQDIPELLVKKLEKSIEIMAAV</sequence>
<dbReference type="AlphaFoldDB" id="A0A1I1RGF0"/>
<evidence type="ECO:0000313" key="1">
    <source>
        <dbReference type="EMBL" id="SFD33282.1"/>
    </source>
</evidence>
<name>A0A1I1RGF0_RUMAL</name>